<dbReference type="InterPro" id="IPR028098">
    <property type="entry name" value="Glyco_trans_4-like_N"/>
</dbReference>
<feature type="domain" description="Glycosyltransferase subfamily 4-like N-terminal" evidence="3">
    <location>
        <begin position="58"/>
        <end position="166"/>
    </location>
</feature>
<evidence type="ECO:0000256" key="1">
    <source>
        <dbReference type="ARBA" id="ARBA00022676"/>
    </source>
</evidence>
<protein>
    <submittedName>
        <fullName evidence="4">Glycosyltransferase family 4 protein</fullName>
    </submittedName>
</protein>
<evidence type="ECO:0000313" key="4">
    <source>
        <dbReference type="EMBL" id="KAB2812201.1"/>
    </source>
</evidence>
<dbReference type="PANTHER" id="PTHR45947:SF3">
    <property type="entry name" value="SULFOQUINOVOSYL TRANSFERASE SQD2"/>
    <property type="match status" value="1"/>
</dbReference>
<dbReference type="SUPFAM" id="SSF53756">
    <property type="entry name" value="UDP-Glycosyltransferase/glycogen phosphorylase"/>
    <property type="match status" value="1"/>
</dbReference>
<keyword evidence="2 4" id="KW-0808">Transferase</keyword>
<evidence type="ECO:0000259" key="3">
    <source>
        <dbReference type="Pfam" id="PF13579"/>
    </source>
</evidence>
<dbReference type="GO" id="GO:1901137">
    <property type="term" value="P:carbohydrate derivative biosynthetic process"/>
    <property type="evidence" value="ECO:0007669"/>
    <property type="project" value="UniProtKB-ARBA"/>
</dbReference>
<dbReference type="Gene3D" id="3.40.50.2000">
    <property type="entry name" value="Glycogen Phosphorylase B"/>
    <property type="match status" value="2"/>
</dbReference>
<dbReference type="GO" id="GO:0016757">
    <property type="term" value="F:glycosyltransferase activity"/>
    <property type="evidence" value="ECO:0007669"/>
    <property type="project" value="UniProtKB-KW"/>
</dbReference>
<dbReference type="Proteomes" id="UP000449906">
    <property type="component" value="Unassembled WGS sequence"/>
</dbReference>
<comment type="caution">
    <text evidence="4">The sequence shown here is derived from an EMBL/GenBank/DDBJ whole genome shotgun (WGS) entry which is preliminary data.</text>
</comment>
<name>A0A7J5E1R6_NOCSI</name>
<evidence type="ECO:0000256" key="2">
    <source>
        <dbReference type="ARBA" id="ARBA00022679"/>
    </source>
</evidence>
<dbReference type="Pfam" id="PF13579">
    <property type="entry name" value="Glyco_trans_4_4"/>
    <property type="match status" value="1"/>
</dbReference>
<dbReference type="PANTHER" id="PTHR45947">
    <property type="entry name" value="SULFOQUINOVOSYL TRANSFERASE SQD2"/>
    <property type="match status" value="1"/>
</dbReference>
<gene>
    <name evidence="4" type="ORF">F9L07_10375</name>
</gene>
<accession>A0A7J5E1R6</accession>
<dbReference type="AlphaFoldDB" id="A0A7J5E1R6"/>
<dbReference type="EMBL" id="WBVM01000001">
    <property type="protein sequence ID" value="KAB2812201.1"/>
    <property type="molecule type" value="Genomic_DNA"/>
</dbReference>
<dbReference type="RefSeq" id="WP_151579603.1">
    <property type="nucleotide sequence ID" value="NZ_WBVM01000001.1"/>
</dbReference>
<sequence>MTSTTRVLHVIESFGAGSLTSMLQYVRAMPEVEHHLLFRPRPGEYEPAGELALFATTEVLPGGHRAARRAVRAAVRRVRPAVVHAHSTYAGGYVRLAVRSTPRCRIVYTPHCFAFERGDVPAPARRLYRLAEWVLARNCDTLAACSPREAHLGRGWGYRRVVVVPNVAARATVAVAGAADPGPLRVVTIGRVSPQKDPAFFAEVVARLRQTHPDATATWIGAGEPALVAVLERAGVRVTGWRSHPEAVAELAGAAVYVHTGAWEGFPMSVLEADAADRPIVVRRIPAFAGSSPRWSWGTPAAVAAAVADAAAHPAQNRASWRAFLRDHDLGTQRDRLRRVYLDTEVAR</sequence>
<keyword evidence="1" id="KW-0328">Glycosyltransferase</keyword>
<reference evidence="4 5" key="1">
    <citation type="submission" date="2019-09" db="EMBL/GenBank/DDBJ databases">
        <title>Pimelobacter sp. isolated from Paulinella.</title>
        <authorList>
            <person name="Jeong S.E."/>
        </authorList>
    </citation>
    <scope>NUCLEOTIDE SEQUENCE [LARGE SCALE GENOMIC DNA]</scope>
    <source>
        <strain evidence="4 5">Pch-N</strain>
    </source>
</reference>
<evidence type="ECO:0000313" key="5">
    <source>
        <dbReference type="Proteomes" id="UP000449906"/>
    </source>
</evidence>
<dbReference type="InterPro" id="IPR050194">
    <property type="entry name" value="Glycosyltransferase_grp1"/>
</dbReference>
<organism evidence="4 5">
    <name type="scientific">Nocardioides simplex</name>
    <name type="common">Arthrobacter simplex</name>
    <dbReference type="NCBI Taxonomy" id="2045"/>
    <lineage>
        <taxon>Bacteria</taxon>
        <taxon>Bacillati</taxon>
        <taxon>Actinomycetota</taxon>
        <taxon>Actinomycetes</taxon>
        <taxon>Propionibacteriales</taxon>
        <taxon>Nocardioidaceae</taxon>
        <taxon>Pimelobacter</taxon>
    </lineage>
</organism>
<dbReference type="Pfam" id="PF13692">
    <property type="entry name" value="Glyco_trans_1_4"/>
    <property type="match status" value="1"/>
</dbReference>
<proteinExistence type="predicted"/>